<evidence type="ECO:0000313" key="1">
    <source>
        <dbReference type="EMBL" id="CAB4153547.1"/>
    </source>
</evidence>
<reference evidence="1" key="1">
    <citation type="submission" date="2020-04" db="EMBL/GenBank/DDBJ databases">
        <authorList>
            <person name="Chiriac C."/>
            <person name="Salcher M."/>
            <person name="Ghai R."/>
            <person name="Kavagutti S V."/>
        </authorList>
    </citation>
    <scope>NUCLEOTIDE SEQUENCE</scope>
</reference>
<organism evidence="1">
    <name type="scientific">uncultured Caudovirales phage</name>
    <dbReference type="NCBI Taxonomy" id="2100421"/>
    <lineage>
        <taxon>Viruses</taxon>
        <taxon>Duplodnaviria</taxon>
        <taxon>Heunggongvirae</taxon>
        <taxon>Uroviricota</taxon>
        <taxon>Caudoviricetes</taxon>
        <taxon>Peduoviridae</taxon>
        <taxon>Maltschvirus</taxon>
        <taxon>Maltschvirus maltsch</taxon>
    </lineage>
</organism>
<accession>A0A6J5N582</accession>
<proteinExistence type="predicted"/>
<sequence length="168" mass="18313">MKNIATALLKAQTEMSNPKKDATNPFFKSKYADLNAVREAVIPILNNNGIVVLQPIKNIEGKNFVCTMLLHETGEMLESFTEIVYNKTNDAQAQGSGITYARRYGLQSFVCVGADDDDGNKASAPGDPNIAKLKACKTLDELSKVFKSIPNPSKEITSLTVELKSKLS</sequence>
<dbReference type="InterPro" id="IPR007499">
    <property type="entry name" value="ERF_bacteria_virus"/>
</dbReference>
<dbReference type="EMBL" id="LR796598">
    <property type="protein sequence ID" value="CAB4153547.1"/>
    <property type="molecule type" value="Genomic_DNA"/>
</dbReference>
<name>A0A6J5N582_9CAUD</name>
<protein>
    <submittedName>
        <fullName evidence="1">Essential recombination function protein</fullName>
    </submittedName>
</protein>
<gene>
    <name evidence="1" type="ORF">UFOVP634_4</name>
</gene>
<dbReference type="Pfam" id="PF04404">
    <property type="entry name" value="ERF"/>
    <property type="match status" value="1"/>
</dbReference>